<evidence type="ECO:0000256" key="4">
    <source>
        <dbReference type="ARBA" id="ARBA00007786"/>
    </source>
</evidence>
<keyword evidence="13" id="KW-1185">Reference proteome</keyword>
<dbReference type="Proteomes" id="UP000289340">
    <property type="component" value="Chromosome 15"/>
</dbReference>
<sequence>MSTPPMPFLFLFLFSLIVPLLLAQAPSPSPTHSPPPPSPSPSPKHTPPPPPSTTTPPSPKHVPPPPSSPSPSPKHAPPPPHSSPLPSPKHAPSSPPPSQAHAPPLPSSQSPPPTHSPPPSSPSPPSPTHSPPPSSPSPPSPTHAPPPTPTPPPARAPSPPPPPPPSSPSSACKSTLYPKLCRSIVSSIRSSPSDPYNLGKFSIKQSLKQAKKLVLVFKDFLTKYKSSSSLNAAEIAALEDCSELNQLNVNYLESVSEELKSADSSNDTELVEKIETYLSAVATNHYTCYDGLVVIKSNIANAIAVPLKNVTQLYSVSLGLVTQALKKNLKTHKTRKHGLPTKDYKVRQPLKKLIKLLHTKYSCTASFNCSTRSERILKESENKGVLLKEFAIVSLDGTENFTSIGDAIAAAPDNLRAEDGYFLIYVREGNYEEYVTVPIQKKNILLIGDGINKTCITGNHSVVDGWTTYNSSTFAVSGERFVAVDVTFRNTAGPQKHQAVALRNNADLSTFYRCSFEGYQDTLYVHSLRQFYRECDIYGTVDFIFGNAAVVFQSCNIYARKPMPNQKNAVTAQGRTDPNQNTGISIQNCKIDAAPDLAEDLKSTNSYLGRPWKVYSRTVFMQSYIGELIQSAGWLEWNGTDGLNTLFYGEFKNFGPGSDTSKRVQWSGYNLLSATQARNFTVHNFTLGYTWLPDTDIPYSEGL</sequence>
<feature type="signal peptide" evidence="9">
    <location>
        <begin position="1"/>
        <end position="23"/>
    </location>
</feature>
<evidence type="ECO:0000256" key="2">
    <source>
        <dbReference type="ARBA" id="ARBA00005184"/>
    </source>
</evidence>
<dbReference type="FunFam" id="2.160.20.10:FF:000001">
    <property type="entry name" value="Pectinesterase"/>
    <property type="match status" value="1"/>
</dbReference>
<dbReference type="InterPro" id="IPR011050">
    <property type="entry name" value="Pectin_lyase_fold/virulence"/>
</dbReference>
<dbReference type="SMART" id="SM00856">
    <property type="entry name" value="PMEI"/>
    <property type="match status" value="1"/>
</dbReference>
<dbReference type="EC" id="3.1.1.11" evidence="9"/>
<dbReference type="AlphaFoldDB" id="A0A445GWX4"/>
<name>A0A445GWX4_GLYSO</name>
<evidence type="ECO:0000256" key="3">
    <source>
        <dbReference type="ARBA" id="ARBA00006027"/>
    </source>
</evidence>
<feature type="compositionally biased region" description="Pro residues" evidence="10">
    <location>
        <begin position="27"/>
        <end position="167"/>
    </location>
</feature>
<evidence type="ECO:0000256" key="10">
    <source>
        <dbReference type="SAM" id="MobiDB-lite"/>
    </source>
</evidence>
<keyword evidence="6 9" id="KW-0378">Hydrolase</keyword>
<dbReference type="GO" id="GO:0030599">
    <property type="term" value="F:pectinesterase activity"/>
    <property type="evidence" value="ECO:0007669"/>
    <property type="project" value="UniProtKB-UniRule"/>
</dbReference>
<dbReference type="SUPFAM" id="SSF101148">
    <property type="entry name" value="Plant invertase/pectin methylesterase inhibitor"/>
    <property type="match status" value="1"/>
</dbReference>
<dbReference type="InterPro" id="IPR012334">
    <property type="entry name" value="Pectin_lyas_fold"/>
</dbReference>
<dbReference type="Gramene" id="XM_028347376.1">
    <property type="protein sequence ID" value="XP_028203177.1"/>
    <property type="gene ID" value="LOC114387234"/>
</dbReference>
<evidence type="ECO:0000256" key="6">
    <source>
        <dbReference type="ARBA" id="ARBA00022801"/>
    </source>
</evidence>
<gene>
    <name evidence="12" type="ORF">D0Y65_041732</name>
</gene>
<evidence type="ECO:0000256" key="7">
    <source>
        <dbReference type="ARBA" id="ARBA00023085"/>
    </source>
</evidence>
<evidence type="ECO:0000313" key="12">
    <source>
        <dbReference type="EMBL" id="RZB65791.1"/>
    </source>
</evidence>
<dbReference type="UniPathway" id="UPA00545">
    <property type="reaction ID" value="UER00823"/>
</dbReference>
<accession>A0A445GWX4</accession>
<dbReference type="InterPro" id="IPR033131">
    <property type="entry name" value="Pectinesterase_Asp_AS"/>
</dbReference>
<evidence type="ECO:0000256" key="1">
    <source>
        <dbReference type="ARBA" id="ARBA00004191"/>
    </source>
</evidence>
<comment type="similarity">
    <text evidence="4">In the C-terminal section; belongs to the pectinesterase family.</text>
</comment>
<dbReference type="InterPro" id="IPR035513">
    <property type="entry name" value="Invertase/methylesterase_inhib"/>
</dbReference>
<dbReference type="Pfam" id="PF01095">
    <property type="entry name" value="Pectinesterase"/>
    <property type="match status" value="1"/>
</dbReference>
<evidence type="ECO:0000256" key="9">
    <source>
        <dbReference type="RuleBase" id="RU000589"/>
    </source>
</evidence>
<dbReference type="CDD" id="cd15798">
    <property type="entry name" value="PMEI-like_3"/>
    <property type="match status" value="1"/>
</dbReference>
<comment type="catalytic activity">
    <reaction evidence="9">
        <text>[(1-&gt;4)-alpha-D-galacturonosyl methyl ester](n) + n H2O = [(1-&gt;4)-alpha-D-galacturonosyl](n) + n methanol + n H(+)</text>
        <dbReference type="Rhea" id="RHEA:22380"/>
        <dbReference type="Rhea" id="RHEA-COMP:14570"/>
        <dbReference type="Rhea" id="RHEA-COMP:14573"/>
        <dbReference type="ChEBI" id="CHEBI:15377"/>
        <dbReference type="ChEBI" id="CHEBI:15378"/>
        <dbReference type="ChEBI" id="CHEBI:17790"/>
        <dbReference type="ChEBI" id="CHEBI:140522"/>
        <dbReference type="ChEBI" id="CHEBI:140523"/>
        <dbReference type="EC" id="3.1.1.11"/>
    </reaction>
</comment>
<feature type="active site" evidence="8">
    <location>
        <position position="542"/>
    </location>
</feature>
<feature type="chain" id="PRO_5018813904" description="Pectinesterase" evidence="9">
    <location>
        <begin position="24"/>
        <end position="703"/>
    </location>
</feature>
<reference evidence="12 13" key="1">
    <citation type="submission" date="2018-09" db="EMBL/GenBank/DDBJ databases">
        <title>A high-quality reference genome of wild soybean provides a powerful tool to mine soybean genomes.</title>
        <authorList>
            <person name="Xie M."/>
            <person name="Chung C.Y.L."/>
            <person name="Li M.-W."/>
            <person name="Wong F.-L."/>
            <person name="Chan T.-F."/>
            <person name="Lam H.-M."/>
        </authorList>
    </citation>
    <scope>NUCLEOTIDE SEQUENCE [LARGE SCALE GENOMIC DNA]</scope>
    <source>
        <strain evidence="13">cv. W05</strain>
        <tissue evidence="12">Hypocotyl of etiolated seedlings</tissue>
    </source>
</reference>
<evidence type="ECO:0000256" key="5">
    <source>
        <dbReference type="ARBA" id="ARBA00022512"/>
    </source>
</evidence>
<dbReference type="Pfam" id="PF04043">
    <property type="entry name" value="PMEI"/>
    <property type="match status" value="1"/>
</dbReference>
<feature type="domain" description="Pectinesterase inhibitor" evidence="11">
    <location>
        <begin position="163"/>
        <end position="320"/>
    </location>
</feature>
<dbReference type="NCBIfam" id="TIGR01614">
    <property type="entry name" value="PME_inhib"/>
    <property type="match status" value="1"/>
</dbReference>
<dbReference type="Gene3D" id="2.160.20.10">
    <property type="entry name" value="Single-stranded right-handed beta-helix, Pectin lyase-like"/>
    <property type="match status" value="1"/>
</dbReference>
<comment type="subcellular location">
    <subcellularLocation>
        <location evidence="1">Secreted</location>
        <location evidence="1">Cell wall</location>
    </subcellularLocation>
</comment>
<protein>
    <recommendedName>
        <fullName evidence="9">Pectinesterase</fullName>
        <ecNumber evidence="9">3.1.1.11</ecNumber>
    </recommendedName>
</protein>
<evidence type="ECO:0000259" key="11">
    <source>
        <dbReference type="SMART" id="SM00856"/>
    </source>
</evidence>
<dbReference type="EMBL" id="QZWG01000015">
    <property type="protein sequence ID" value="RZB65791.1"/>
    <property type="molecule type" value="Genomic_DNA"/>
</dbReference>
<dbReference type="GO" id="GO:0045490">
    <property type="term" value="P:pectin catabolic process"/>
    <property type="evidence" value="ECO:0007669"/>
    <property type="project" value="UniProtKB-UniRule"/>
</dbReference>
<dbReference type="PANTHER" id="PTHR31707">
    <property type="entry name" value="PECTINESTERASE"/>
    <property type="match status" value="1"/>
</dbReference>
<dbReference type="SUPFAM" id="SSF51126">
    <property type="entry name" value="Pectin lyase-like"/>
    <property type="match status" value="1"/>
</dbReference>
<feature type="region of interest" description="Disordered" evidence="10">
    <location>
        <begin position="24"/>
        <end position="173"/>
    </location>
</feature>
<comment type="caution">
    <text evidence="12">The sequence shown here is derived from an EMBL/GenBank/DDBJ whole genome shotgun (WGS) entry which is preliminary data.</text>
</comment>
<dbReference type="Gene3D" id="1.20.140.40">
    <property type="entry name" value="Invertase/pectin methylesterase inhibitor family protein"/>
    <property type="match status" value="1"/>
</dbReference>
<keyword evidence="5" id="KW-0134">Cell wall</keyword>
<evidence type="ECO:0000256" key="8">
    <source>
        <dbReference type="PROSITE-ProRule" id="PRU10040"/>
    </source>
</evidence>
<comment type="pathway">
    <text evidence="2 9">Glycan metabolism; pectin degradation; 2-dehydro-3-deoxy-D-gluconate from pectin: step 1/5.</text>
</comment>
<evidence type="ECO:0000313" key="13">
    <source>
        <dbReference type="Proteomes" id="UP000289340"/>
    </source>
</evidence>
<comment type="similarity">
    <text evidence="3">In the N-terminal section; belongs to the PMEI family.</text>
</comment>
<dbReference type="PROSITE" id="PS00503">
    <property type="entry name" value="PECTINESTERASE_2"/>
    <property type="match status" value="1"/>
</dbReference>
<organism evidence="12 13">
    <name type="scientific">Glycine soja</name>
    <name type="common">Wild soybean</name>
    <dbReference type="NCBI Taxonomy" id="3848"/>
    <lineage>
        <taxon>Eukaryota</taxon>
        <taxon>Viridiplantae</taxon>
        <taxon>Streptophyta</taxon>
        <taxon>Embryophyta</taxon>
        <taxon>Tracheophyta</taxon>
        <taxon>Spermatophyta</taxon>
        <taxon>Magnoliopsida</taxon>
        <taxon>eudicotyledons</taxon>
        <taxon>Gunneridae</taxon>
        <taxon>Pentapetalae</taxon>
        <taxon>rosids</taxon>
        <taxon>fabids</taxon>
        <taxon>Fabales</taxon>
        <taxon>Fabaceae</taxon>
        <taxon>Papilionoideae</taxon>
        <taxon>50 kb inversion clade</taxon>
        <taxon>NPAAA clade</taxon>
        <taxon>indigoferoid/millettioid clade</taxon>
        <taxon>Phaseoleae</taxon>
        <taxon>Glycine</taxon>
        <taxon>Glycine subgen. Soja</taxon>
    </lineage>
</organism>
<dbReference type="GO" id="GO:0004857">
    <property type="term" value="F:enzyme inhibitor activity"/>
    <property type="evidence" value="ECO:0007669"/>
    <property type="project" value="InterPro"/>
</dbReference>
<keyword evidence="9" id="KW-0732">Signal</keyword>
<dbReference type="InterPro" id="IPR006501">
    <property type="entry name" value="Pectinesterase_inhib_dom"/>
</dbReference>
<keyword evidence="5" id="KW-0964">Secreted</keyword>
<dbReference type="InterPro" id="IPR000070">
    <property type="entry name" value="Pectinesterase_cat"/>
</dbReference>
<proteinExistence type="inferred from homology"/>
<keyword evidence="7 9" id="KW-0063">Aspartyl esterase</keyword>
<dbReference type="GO" id="GO:0042545">
    <property type="term" value="P:cell wall modification"/>
    <property type="evidence" value="ECO:0007669"/>
    <property type="project" value="UniProtKB-UniRule"/>
</dbReference>